<comment type="caution">
    <text evidence="3">The sequence shown here is derived from an EMBL/GenBank/DDBJ whole genome shotgun (WGS) entry which is preliminary data.</text>
</comment>
<dbReference type="Pfam" id="PF00307">
    <property type="entry name" value="CH"/>
    <property type="match status" value="1"/>
</dbReference>
<reference evidence="3 4" key="1">
    <citation type="submission" date="2016-08" db="EMBL/GenBank/DDBJ databases">
        <title>Genomes of anaerobic fungi encode conserved fungal cellulosomes for biomass hydrolysis.</title>
        <authorList>
            <consortium name="DOE Joint Genome Institute"/>
            <person name="Haitjema C.H."/>
            <person name="Gilmore S.P."/>
            <person name="Henske J.K."/>
            <person name="Solomon K.V."/>
            <person name="De Groot R."/>
            <person name="Kuo A."/>
            <person name="Mondo S.J."/>
            <person name="Salamov A.A."/>
            <person name="Labutti K."/>
            <person name="Zhao Z."/>
            <person name="Chiniquy J."/>
            <person name="Barry K."/>
            <person name="Brewer H.M."/>
            <person name="Purvine S.O."/>
            <person name="Wright A.T."/>
            <person name="Boxma B."/>
            <person name="Van Alen T."/>
            <person name="Hackstein J.H."/>
            <person name="Baker S.E."/>
            <person name="Grigoriev I.V."/>
            <person name="O'Malley M.A."/>
        </authorList>
    </citation>
    <scope>NUCLEOTIDE SEQUENCE [LARGE SCALE GENOMIC DNA]</scope>
    <source>
        <strain evidence="4">finn</strain>
    </source>
</reference>
<evidence type="ECO:0000313" key="4">
    <source>
        <dbReference type="Proteomes" id="UP000193719"/>
    </source>
</evidence>
<feature type="compositionally biased region" description="Polar residues" evidence="1">
    <location>
        <begin position="99"/>
        <end position="110"/>
    </location>
</feature>
<feature type="domain" description="Calponin-homology (CH)" evidence="2">
    <location>
        <begin position="266"/>
        <end position="369"/>
    </location>
</feature>
<dbReference type="PROSITE" id="PS50021">
    <property type="entry name" value="CH"/>
    <property type="match status" value="1"/>
</dbReference>
<protein>
    <recommendedName>
        <fullName evidence="2">Calponin-homology (CH) domain-containing protein</fullName>
    </recommendedName>
</protein>
<reference evidence="3 4" key="2">
    <citation type="submission" date="2016-08" db="EMBL/GenBank/DDBJ databases">
        <title>Pervasive Adenine N6-methylation of Active Genes in Fungi.</title>
        <authorList>
            <consortium name="DOE Joint Genome Institute"/>
            <person name="Mondo S.J."/>
            <person name="Dannebaum R.O."/>
            <person name="Kuo R.C."/>
            <person name="Labutti K."/>
            <person name="Haridas S."/>
            <person name="Kuo A."/>
            <person name="Salamov A."/>
            <person name="Ahrendt S.R."/>
            <person name="Lipzen A."/>
            <person name="Sullivan W."/>
            <person name="Andreopoulos W.B."/>
            <person name="Clum A."/>
            <person name="Lindquist E."/>
            <person name="Daum C."/>
            <person name="Ramamoorthy G.K."/>
            <person name="Gryganskyi A."/>
            <person name="Culley D."/>
            <person name="Magnuson J.K."/>
            <person name="James T.Y."/>
            <person name="O'Malley M.A."/>
            <person name="Stajich J.E."/>
            <person name="Spatafora J.W."/>
            <person name="Visel A."/>
            <person name="Grigoriev I.V."/>
        </authorList>
    </citation>
    <scope>NUCLEOTIDE SEQUENCE [LARGE SCALE GENOMIC DNA]</scope>
    <source>
        <strain evidence="4">finn</strain>
    </source>
</reference>
<name>A0A1Y1UW23_9FUNG</name>
<evidence type="ECO:0000259" key="2">
    <source>
        <dbReference type="PROSITE" id="PS50021"/>
    </source>
</evidence>
<feature type="compositionally biased region" description="Basic and acidic residues" evidence="1">
    <location>
        <begin position="155"/>
        <end position="168"/>
    </location>
</feature>
<dbReference type="InterPro" id="IPR001715">
    <property type="entry name" value="CH_dom"/>
</dbReference>
<gene>
    <name evidence="3" type="ORF">BCR36DRAFT_171573</name>
</gene>
<feature type="region of interest" description="Disordered" evidence="1">
    <location>
        <begin position="1"/>
        <end position="78"/>
    </location>
</feature>
<dbReference type="InterPro" id="IPR036872">
    <property type="entry name" value="CH_dom_sf"/>
</dbReference>
<dbReference type="Proteomes" id="UP000193719">
    <property type="component" value="Unassembled WGS sequence"/>
</dbReference>
<dbReference type="SUPFAM" id="SSF47576">
    <property type="entry name" value="Calponin-homology domain, CH-domain"/>
    <property type="match status" value="1"/>
</dbReference>
<evidence type="ECO:0000313" key="3">
    <source>
        <dbReference type="EMBL" id="ORX41812.1"/>
    </source>
</evidence>
<dbReference type="STRING" id="1754191.A0A1Y1UW23"/>
<dbReference type="AlphaFoldDB" id="A0A1Y1UW23"/>
<sequence length="372" mass="41710">MIQSANSEEYDFGDNSPSNQSFEKSSPIKEVAQDESESKDESTSSSIEFLPGTSSRPLVLPTKSCVRKRGNRLSSAITERKTLKKVTSTLMEEPLSLDLENQASLITSPVESERKSSTASSKPQTPIILPKPQIPKRSSERKGSNDSTSSNNAELKARLEKMNREESPKSPIKSSVTNDDGEEEESVVKSPVSAKEGEEGEEQQPSQQQQQEEEEEEQEQEINSTLSRIHKIGRGLPSMLPEGGLSSVKLRSRREDSHTGGRQLEHLDENQLKQWILETTKKEDMEGGLFTILHDGQLLCELINSIRSDKQITPKKGKMRAWHIVNINAYLSGCVDLRIKTLFKAEDLYEEEGLDKIMDNLNELKFYADSKK</sequence>
<feature type="compositionally biased region" description="Polar residues" evidence="1">
    <location>
        <begin position="15"/>
        <end position="24"/>
    </location>
</feature>
<organism evidence="3 4">
    <name type="scientific">Piromyces finnis</name>
    <dbReference type="NCBI Taxonomy" id="1754191"/>
    <lineage>
        <taxon>Eukaryota</taxon>
        <taxon>Fungi</taxon>
        <taxon>Fungi incertae sedis</taxon>
        <taxon>Chytridiomycota</taxon>
        <taxon>Chytridiomycota incertae sedis</taxon>
        <taxon>Neocallimastigomycetes</taxon>
        <taxon>Neocallimastigales</taxon>
        <taxon>Neocallimastigaceae</taxon>
        <taxon>Piromyces</taxon>
    </lineage>
</organism>
<dbReference type="OrthoDB" id="21595at2759"/>
<feature type="region of interest" description="Disordered" evidence="1">
    <location>
        <begin position="92"/>
        <end position="263"/>
    </location>
</feature>
<accession>A0A1Y1UW23</accession>
<dbReference type="Gene3D" id="1.10.418.10">
    <property type="entry name" value="Calponin-like domain"/>
    <property type="match status" value="1"/>
</dbReference>
<feature type="compositionally biased region" description="Acidic residues" evidence="1">
    <location>
        <begin position="211"/>
        <end position="220"/>
    </location>
</feature>
<dbReference type="CDD" id="cd00014">
    <property type="entry name" value="CH_SF"/>
    <property type="match status" value="1"/>
</dbReference>
<dbReference type="EMBL" id="MCFH01000078">
    <property type="protein sequence ID" value="ORX41812.1"/>
    <property type="molecule type" value="Genomic_DNA"/>
</dbReference>
<proteinExistence type="predicted"/>
<evidence type="ECO:0000256" key="1">
    <source>
        <dbReference type="SAM" id="MobiDB-lite"/>
    </source>
</evidence>
<feature type="compositionally biased region" description="Basic and acidic residues" evidence="1">
    <location>
        <begin position="253"/>
        <end position="263"/>
    </location>
</feature>
<keyword evidence="4" id="KW-1185">Reference proteome</keyword>